<accession>A0A1H0LUT5</accession>
<proteinExistence type="predicted"/>
<name>A0A1H0LUT5_9BACT</name>
<dbReference type="EMBL" id="FNJI01000005">
    <property type="protein sequence ID" value="SDO71895.1"/>
    <property type="molecule type" value="Genomic_DNA"/>
</dbReference>
<evidence type="ECO:0000313" key="3">
    <source>
        <dbReference type="Proteomes" id="UP000199073"/>
    </source>
</evidence>
<feature type="domain" description="PAS" evidence="1">
    <location>
        <begin position="48"/>
        <end position="68"/>
    </location>
</feature>
<dbReference type="STRING" id="91360.SAMN05660330_00863"/>
<sequence length="68" mass="7534">MVQKQSFSVSQPDPSGSCTSCTQFSRRLLLCEDMLYYAPIGVVRSTVDGRLIYANPVMANMFGYSSVE</sequence>
<protein>
    <recommendedName>
        <fullName evidence="1">PAS domain-containing protein</fullName>
    </recommendedName>
</protein>
<dbReference type="AlphaFoldDB" id="A0A1H0LUT5"/>
<keyword evidence="3" id="KW-1185">Reference proteome</keyword>
<dbReference type="CDD" id="cd00130">
    <property type="entry name" value="PAS"/>
    <property type="match status" value="1"/>
</dbReference>
<dbReference type="Proteomes" id="UP000199073">
    <property type="component" value="Unassembled WGS sequence"/>
</dbReference>
<dbReference type="InterPro" id="IPR000014">
    <property type="entry name" value="PAS"/>
</dbReference>
<organism evidence="2 3">
    <name type="scientific">Desulforhopalus singaporensis</name>
    <dbReference type="NCBI Taxonomy" id="91360"/>
    <lineage>
        <taxon>Bacteria</taxon>
        <taxon>Pseudomonadati</taxon>
        <taxon>Thermodesulfobacteriota</taxon>
        <taxon>Desulfobulbia</taxon>
        <taxon>Desulfobulbales</taxon>
        <taxon>Desulfocapsaceae</taxon>
        <taxon>Desulforhopalus</taxon>
    </lineage>
</organism>
<evidence type="ECO:0000259" key="1">
    <source>
        <dbReference type="PROSITE" id="PS50112"/>
    </source>
</evidence>
<evidence type="ECO:0000313" key="2">
    <source>
        <dbReference type="EMBL" id="SDO71895.1"/>
    </source>
</evidence>
<dbReference type="PROSITE" id="PS50112">
    <property type="entry name" value="PAS"/>
    <property type="match status" value="1"/>
</dbReference>
<reference evidence="2 3" key="1">
    <citation type="submission" date="2016-10" db="EMBL/GenBank/DDBJ databases">
        <authorList>
            <person name="de Groot N.N."/>
        </authorList>
    </citation>
    <scope>NUCLEOTIDE SEQUENCE [LARGE SCALE GENOMIC DNA]</scope>
    <source>
        <strain evidence="2 3">DSM 12130</strain>
    </source>
</reference>
<dbReference type="RefSeq" id="WP_143005433.1">
    <property type="nucleotide sequence ID" value="NZ_FNJI01000005.1"/>
</dbReference>
<gene>
    <name evidence="2" type="ORF">SAMN05660330_00863</name>
</gene>
<dbReference type="Pfam" id="PF13188">
    <property type="entry name" value="PAS_8"/>
    <property type="match status" value="1"/>
</dbReference>
<dbReference type="SUPFAM" id="SSF55785">
    <property type="entry name" value="PYP-like sensor domain (PAS domain)"/>
    <property type="match status" value="1"/>
</dbReference>
<dbReference type="InterPro" id="IPR035965">
    <property type="entry name" value="PAS-like_dom_sf"/>
</dbReference>